<evidence type="ECO:0000256" key="8">
    <source>
        <dbReference type="SAM" id="MobiDB-lite"/>
    </source>
</evidence>
<keyword evidence="4 7" id="KW-0863">Zinc-finger</keyword>
<dbReference type="PROSITE" id="PS00028">
    <property type="entry name" value="ZINC_FINGER_C2H2_1"/>
    <property type="match status" value="9"/>
</dbReference>
<feature type="compositionally biased region" description="Polar residues" evidence="8">
    <location>
        <begin position="533"/>
        <end position="549"/>
    </location>
</feature>
<evidence type="ECO:0000256" key="2">
    <source>
        <dbReference type="ARBA" id="ARBA00022723"/>
    </source>
</evidence>
<dbReference type="SMART" id="SM00355">
    <property type="entry name" value="ZnF_C2H2"/>
    <property type="match status" value="9"/>
</dbReference>
<proteinExistence type="predicted"/>
<dbReference type="PANTHER" id="PTHR23226">
    <property type="entry name" value="ZINC FINGER AND SCAN DOMAIN-CONTAINING"/>
    <property type="match status" value="1"/>
</dbReference>
<feature type="compositionally biased region" description="Polar residues" evidence="8">
    <location>
        <begin position="91"/>
        <end position="106"/>
    </location>
</feature>
<feature type="compositionally biased region" description="Acidic residues" evidence="8">
    <location>
        <begin position="582"/>
        <end position="596"/>
    </location>
</feature>
<sequence length="691" mass="75683">MDMGSLHGFQLLDFSHYNKPPNSLTHLAATQQTTLLGPLSGGLTGLSSGSSREEASVSSCGEGQDQHTVSVVVSSASQYLAQSQLHSQLTSSVTSGGLHRQPSQSPLGPIGLSSPQRQQTQEQQQPTTHQQQLTNTNGSARKFECSVCHKSFKQLAHLNTHALLHEGKRPHKCSYCEQTFSQLTHLKRHLVTHRSHCGDEHLRSASTYSCHLCSRRFAFPSDLNAHLNKHYNREQRKPSTNRGSGGANINQRGSVGPVVNGQNIGTATNNSSAVNNQPTSLPGAGGAGSYACGMCPRAFQYPSQLREHMYVHTHIRRFPCGECGRRFMKEHHLKVHQQSTHLCLRPHTCPVCHKTFSIKANLERHLFVHSSHKTFECPVCSKRFAQPQTLKMHMVSHNDVKPFQCNICGKGLARAHNLRAHMAIHRQDKPYSCEHCSATFTLKGNLQRHHKEKHQGTFDTSTSGSTIITAPVSDNSGPVDDSENRRGAARGAMKSTNSGGTQAAQMEQMISVDEEATQSDSGAGTGDFERADSPQSHPGNYPGQQSQLGASGGRGQEEVQDEVDDANDVDDVNDNDGRQSEDSLESEIDPVFDEAPETTPGSELTTTGGEGRSQDGTSRGLNSLGGPQGPPANSLWLFLPFIHSITHITLLILAIQLMLPMGKQLGHQECLNYLLVMRGRYNYFTKRRRLQ</sequence>
<name>A0A1V9XKG3_9ACAR</name>
<feature type="domain" description="C2H2-type" evidence="10">
    <location>
        <begin position="375"/>
        <end position="402"/>
    </location>
</feature>
<evidence type="ECO:0000256" key="3">
    <source>
        <dbReference type="ARBA" id="ARBA00022737"/>
    </source>
</evidence>
<keyword evidence="12" id="KW-1185">Reference proteome</keyword>
<dbReference type="EMBL" id="MNPL01009085">
    <property type="protein sequence ID" value="OQR73893.1"/>
    <property type="molecule type" value="Genomic_DNA"/>
</dbReference>
<evidence type="ECO:0000259" key="10">
    <source>
        <dbReference type="PROSITE" id="PS50157"/>
    </source>
</evidence>
<comment type="caution">
    <text evidence="11">The sequence shown here is derived from an EMBL/GenBank/DDBJ whole genome shotgun (WGS) entry which is preliminary data.</text>
</comment>
<dbReference type="AlphaFoldDB" id="A0A1V9XKG3"/>
<evidence type="ECO:0000256" key="9">
    <source>
        <dbReference type="SAM" id="Phobius"/>
    </source>
</evidence>
<organism evidence="11 12">
    <name type="scientific">Tropilaelaps mercedesae</name>
    <dbReference type="NCBI Taxonomy" id="418985"/>
    <lineage>
        <taxon>Eukaryota</taxon>
        <taxon>Metazoa</taxon>
        <taxon>Ecdysozoa</taxon>
        <taxon>Arthropoda</taxon>
        <taxon>Chelicerata</taxon>
        <taxon>Arachnida</taxon>
        <taxon>Acari</taxon>
        <taxon>Parasitiformes</taxon>
        <taxon>Mesostigmata</taxon>
        <taxon>Gamasina</taxon>
        <taxon>Dermanyssoidea</taxon>
        <taxon>Laelapidae</taxon>
        <taxon>Tropilaelaps</taxon>
    </lineage>
</organism>
<dbReference type="InterPro" id="IPR036236">
    <property type="entry name" value="Znf_C2H2_sf"/>
</dbReference>
<evidence type="ECO:0000256" key="1">
    <source>
        <dbReference type="ARBA" id="ARBA00004123"/>
    </source>
</evidence>
<comment type="subcellular location">
    <subcellularLocation>
        <location evidence="1">Nucleus</location>
    </subcellularLocation>
</comment>
<dbReference type="FunFam" id="3.30.160.60:FF:000502">
    <property type="entry name" value="Zinc finger protein 710"/>
    <property type="match status" value="1"/>
</dbReference>
<feature type="compositionally biased region" description="Low complexity" evidence="8">
    <location>
        <begin position="116"/>
        <end position="134"/>
    </location>
</feature>
<dbReference type="GO" id="GO:0005634">
    <property type="term" value="C:nucleus"/>
    <property type="evidence" value="ECO:0007669"/>
    <property type="project" value="UniProtKB-ARBA"/>
</dbReference>
<evidence type="ECO:0000256" key="6">
    <source>
        <dbReference type="ARBA" id="ARBA00023242"/>
    </source>
</evidence>
<feature type="region of interest" description="Disordered" evidence="8">
    <location>
        <begin position="232"/>
        <end position="258"/>
    </location>
</feature>
<dbReference type="InterPro" id="IPR013087">
    <property type="entry name" value="Znf_C2H2_type"/>
</dbReference>
<keyword evidence="6" id="KW-0539">Nucleus</keyword>
<dbReference type="PANTHER" id="PTHR23226:SF416">
    <property type="entry name" value="FI01424P"/>
    <property type="match status" value="1"/>
</dbReference>
<evidence type="ECO:0000256" key="4">
    <source>
        <dbReference type="ARBA" id="ARBA00022771"/>
    </source>
</evidence>
<protein>
    <recommendedName>
        <fullName evidence="10">C2H2-type domain-containing protein</fullName>
    </recommendedName>
</protein>
<keyword evidence="2" id="KW-0479">Metal-binding</keyword>
<keyword evidence="9" id="KW-0812">Transmembrane</keyword>
<dbReference type="GO" id="GO:0008270">
    <property type="term" value="F:zinc ion binding"/>
    <property type="evidence" value="ECO:0007669"/>
    <property type="project" value="UniProtKB-KW"/>
</dbReference>
<keyword evidence="5" id="KW-0862">Zinc</keyword>
<feature type="transmembrane region" description="Helical" evidence="9">
    <location>
        <begin position="635"/>
        <end position="659"/>
    </location>
</feature>
<gene>
    <name evidence="11" type="ORF">BIW11_09446</name>
</gene>
<feature type="domain" description="C2H2-type" evidence="10">
    <location>
        <begin position="208"/>
        <end position="235"/>
    </location>
</feature>
<feature type="compositionally biased region" description="Polar residues" evidence="8">
    <location>
        <begin position="494"/>
        <end position="505"/>
    </location>
</feature>
<dbReference type="InParanoid" id="A0A1V9XKG3"/>
<feature type="region of interest" description="Disordered" evidence="8">
    <location>
        <begin position="451"/>
        <end position="627"/>
    </location>
</feature>
<dbReference type="FunFam" id="3.30.160.60:FF:000446">
    <property type="entry name" value="Zinc finger protein"/>
    <property type="match status" value="2"/>
</dbReference>
<feature type="region of interest" description="Disordered" evidence="8">
    <location>
        <begin position="39"/>
        <end position="64"/>
    </location>
</feature>
<feature type="domain" description="C2H2-type" evidence="10">
    <location>
        <begin position="143"/>
        <end position="170"/>
    </location>
</feature>
<keyword evidence="9" id="KW-0472">Membrane</keyword>
<dbReference type="STRING" id="418985.A0A1V9XKG3"/>
<feature type="region of interest" description="Disordered" evidence="8">
    <location>
        <begin position="91"/>
        <end position="134"/>
    </location>
</feature>
<dbReference type="Proteomes" id="UP000192247">
    <property type="component" value="Unassembled WGS sequence"/>
</dbReference>
<feature type="compositionally biased region" description="Polar residues" evidence="8">
    <location>
        <begin position="457"/>
        <end position="476"/>
    </location>
</feature>
<dbReference type="GO" id="GO:0000978">
    <property type="term" value="F:RNA polymerase II cis-regulatory region sequence-specific DNA binding"/>
    <property type="evidence" value="ECO:0007669"/>
    <property type="project" value="TreeGrafter"/>
</dbReference>
<keyword evidence="3" id="KW-0677">Repeat</keyword>
<dbReference type="PROSITE" id="PS50157">
    <property type="entry name" value="ZINC_FINGER_C2H2_2"/>
    <property type="match status" value="9"/>
</dbReference>
<evidence type="ECO:0000313" key="12">
    <source>
        <dbReference type="Proteomes" id="UP000192247"/>
    </source>
</evidence>
<dbReference type="Gene3D" id="3.30.160.60">
    <property type="entry name" value="Classic Zinc Finger"/>
    <property type="match status" value="7"/>
</dbReference>
<feature type="domain" description="C2H2-type" evidence="10">
    <location>
        <begin position="347"/>
        <end position="374"/>
    </location>
</feature>
<dbReference type="GO" id="GO:0000981">
    <property type="term" value="F:DNA-binding transcription factor activity, RNA polymerase II-specific"/>
    <property type="evidence" value="ECO:0007669"/>
    <property type="project" value="TreeGrafter"/>
</dbReference>
<evidence type="ECO:0000256" key="7">
    <source>
        <dbReference type="PROSITE-ProRule" id="PRU00042"/>
    </source>
</evidence>
<feature type="compositionally biased region" description="Polar residues" evidence="8">
    <location>
        <begin position="238"/>
        <end position="253"/>
    </location>
</feature>
<feature type="domain" description="C2H2-type" evidence="10">
    <location>
        <begin position="318"/>
        <end position="346"/>
    </location>
</feature>
<feature type="domain" description="C2H2-type" evidence="10">
    <location>
        <begin position="403"/>
        <end position="430"/>
    </location>
</feature>
<evidence type="ECO:0000256" key="5">
    <source>
        <dbReference type="ARBA" id="ARBA00022833"/>
    </source>
</evidence>
<feature type="compositionally biased region" description="Acidic residues" evidence="8">
    <location>
        <begin position="558"/>
        <end position="574"/>
    </location>
</feature>
<feature type="domain" description="C2H2-type" evidence="10">
    <location>
        <begin position="290"/>
        <end position="317"/>
    </location>
</feature>
<feature type="domain" description="C2H2-type" evidence="10">
    <location>
        <begin position="171"/>
        <end position="201"/>
    </location>
</feature>
<keyword evidence="9" id="KW-1133">Transmembrane helix</keyword>
<dbReference type="FunFam" id="3.30.160.60:FF:000100">
    <property type="entry name" value="Zinc finger 45-like"/>
    <property type="match status" value="1"/>
</dbReference>
<dbReference type="OrthoDB" id="6077919at2759"/>
<accession>A0A1V9XKG3</accession>
<dbReference type="Pfam" id="PF00096">
    <property type="entry name" value="zf-C2H2"/>
    <property type="match status" value="8"/>
</dbReference>
<feature type="domain" description="C2H2-type" evidence="10">
    <location>
        <begin position="431"/>
        <end position="459"/>
    </location>
</feature>
<evidence type="ECO:0000313" key="11">
    <source>
        <dbReference type="EMBL" id="OQR73893.1"/>
    </source>
</evidence>
<reference evidence="11 12" key="1">
    <citation type="journal article" date="2017" name="Gigascience">
        <title>Draft genome of the honey bee ectoparasitic mite, Tropilaelaps mercedesae, is shaped by the parasitic life history.</title>
        <authorList>
            <person name="Dong X."/>
            <person name="Armstrong S.D."/>
            <person name="Xia D."/>
            <person name="Makepeace B.L."/>
            <person name="Darby A.C."/>
            <person name="Kadowaki T."/>
        </authorList>
    </citation>
    <scope>NUCLEOTIDE SEQUENCE [LARGE SCALE GENOMIC DNA]</scope>
    <source>
        <strain evidence="11">Wuxi-XJTLU</strain>
    </source>
</reference>
<dbReference type="SUPFAM" id="SSF57667">
    <property type="entry name" value="beta-beta-alpha zinc fingers"/>
    <property type="match status" value="4"/>
</dbReference>